<feature type="compositionally biased region" description="Polar residues" evidence="1">
    <location>
        <begin position="609"/>
        <end position="629"/>
    </location>
</feature>
<organism evidence="2 3">
    <name type="scientific">Agrocybe pediades</name>
    <dbReference type="NCBI Taxonomy" id="84607"/>
    <lineage>
        <taxon>Eukaryota</taxon>
        <taxon>Fungi</taxon>
        <taxon>Dikarya</taxon>
        <taxon>Basidiomycota</taxon>
        <taxon>Agaricomycotina</taxon>
        <taxon>Agaricomycetes</taxon>
        <taxon>Agaricomycetidae</taxon>
        <taxon>Agaricales</taxon>
        <taxon>Agaricineae</taxon>
        <taxon>Strophariaceae</taxon>
        <taxon>Agrocybe</taxon>
    </lineage>
</organism>
<feature type="region of interest" description="Disordered" evidence="1">
    <location>
        <begin position="555"/>
        <end position="743"/>
    </location>
</feature>
<gene>
    <name evidence="2" type="ORF">D9613_009257</name>
</gene>
<feature type="compositionally biased region" description="Low complexity" evidence="1">
    <location>
        <begin position="665"/>
        <end position="676"/>
    </location>
</feature>
<feature type="compositionally biased region" description="Polar residues" evidence="1">
    <location>
        <begin position="831"/>
        <end position="844"/>
    </location>
</feature>
<dbReference type="EMBL" id="JAACJL010000002">
    <property type="protein sequence ID" value="KAF4621968.1"/>
    <property type="molecule type" value="Genomic_DNA"/>
</dbReference>
<feature type="compositionally biased region" description="Polar residues" evidence="1">
    <location>
        <begin position="719"/>
        <end position="733"/>
    </location>
</feature>
<feature type="compositionally biased region" description="Polar residues" evidence="1">
    <location>
        <begin position="968"/>
        <end position="980"/>
    </location>
</feature>
<proteinExistence type="predicted"/>
<sequence>MEDKDPTDVDWVPPLEDTPRPFDIINRELAALGALSVNDYLNDTYSFSASFDGNSYVQASDGLSVPTVDVNKEAKATSEDNSNAVTARTAISILRQACQSTFGSSDALKYEFLEDSRQGKQCILTITRPGGASRSYTSGVASLSRADLKGLAAQAAIDLGAVEFITVGDNDALKAKKGLLQNPLDVIDLDGTDATPGPDEDPQNQASTSKLDPIEEPLKDIENCCYEWRAGKIKPHWFSFSPGKKKTYGAAMRISLNSHVFRAYSVDAIYETPKEAKLECAKAALKEGVLDFIKYGNGQTEPTAFNDDDVVENMSDTGTPPPSKAMDLQEFFASLPKPFPEDLGDGAAVDVNVISYLNQLMQSARGGKLSSSFQPISDTGRMLHGCILRIERPGETRTYIVDPLFTKRADARPGVALLAMSQGLGDYLRSIKDGIDDKLPPDMRTMANVKFMQMLSMECCRVRAGNRPIFLFSSDHDAFGCTMKVDTSSNENHPDIRQYTVGADYRSKADARIAVVAHAVERGLIDILRFRGAPPPSDYIPYWDAMVHGKGDTYVPKKKEKEQPLPAQVEVGARDTRKRRKDDDGSQDSGDVALPPRKRFSEALPPTGPRNQLPPTGPRSQLPPTGPRNQHSRSWKKPQANVSRGLGPANGHDYASSQRSAGQDPSGNRSGGPSSPVRYNDNHRGRDRDRDWGRGRDERGHSEMQTVANHYPHSDDRTINAQGHPSYYPTQAGPSDPAAGYHANPYGTGYSNAPYMATHAPPASTYPASAYPPPQYPSMPQAYVQYNYAAYYPGGPQAPPSTDPYAQYPGSYHYYPTQGYPATYYAYPHDPNSTPNPTAVTASPSAKPVSPSGGRANGSYVHGNKSPLPPTSPSRRTPRSPHSQPPPPTEPPPPPPPPPPSSPPPCPPPPPSDSYPQSSTHGDPRNGRHLEDSQSQANHSLPAASQPSRDPTDQASVLGALRERVKRSQPSSSANNRQMT</sequence>
<name>A0A8H4R331_9AGAR</name>
<feature type="compositionally biased region" description="Basic and acidic residues" evidence="1">
    <location>
        <begin position="922"/>
        <end position="932"/>
    </location>
</feature>
<feature type="region of interest" description="Disordered" evidence="1">
    <location>
        <begin position="823"/>
        <end position="980"/>
    </location>
</feature>
<feature type="compositionally biased region" description="Pro residues" evidence="1">
    <location>
        <begin position="883"/>
        <end position="913"/>
    </location>
</feature>
<dbReference type="AlphaFoldDB" id="A0A8H4R331"/>
<evidence type="ECO:0000313" key="2">
    <source>
        <dbReference type="EMBL" id="KAF4621968.1"/>
    </source>
</evidence>
<dbReference type="Proteomes" id="UP000521872">
    <property type="component" value="Unassembled WGS sequence"/>
</dbReference>
<evidence type="ECO:0000313" key="3">
    <source>
        <dbReference type="Proteomes" id="UP000521872"/>
    </source>
</evidence>
<accession>A0A8H4R331</accession>
<dbReference type="PRINTS" id="PR01217">
    <property type="entry name" value="PRICHEXTENSN"/>
</dbReference>
<comment type="caution">
    <text evidence="2">The sequence shown here is derived from an EMBL/GenBank/DDBJ whole genome shotgun (WGS) entry which is preliminary data.</text>
</comment>
<reference evidence="2 3" key="1">
    <citation type="submission" date="2019-12" db="EMBL/GenBank/DDBJ databases">
        <authorList>
            <person name="Floudas D."/>
            <person name="Bentzer J."/>
            <person name="Ahren D."/>
            <person name="Johansson T."/>
            <person name="Persson P."/>
            <person name="Tunlid A."/>
        </authorList>
    </citation>
    <scope>NUCLEOTIDE SEQUENCE [LARGE SCALE GENOMIC DNA]</scope>
    <source>
        <strain evidence="2 3">CBS 102.39</strain>
    </source>
</reference>
<feature type="compositionally biased region" description="Basic and acidic residues" evidence="1">
    <location>
        <begin position="680"/>
        <end position="702"/>
    </location>
</feature>
<evidence type="ECO:0000256" key="1">
    <source>
        <dbReference type="SAM" id="MobiDB-lite"/>
    </source>
</evidence>
<feature type="compositionally biased region" description="Polar residues" evidence="1">
    <location>
        <begin position="933"/>
        <end position="955"/>
    </location>
</feature>
<feature type="region of interest" description="Disordered" evidence="1">
    <location>
        <begin position="189"/>
        <end position="213"/>
    </location>
</feature>
<protein>
    <submittedName>
        <fullName evidence="2">Uncharacterized protein</fullName>
    </submittedName>
</protein>
<keyword evidence="3" id="KW-1185">Reference proteome</keyword>